<feature type="compositionally biased region" description="Polar residues" evidence="8">
    <location>
        <begin position="65"/>
        <end position="75"/>
    </location>
</feature>
<dbReference type="GO" id="GO:0004674">
    <property type="term" value="F:protein serine/threonine kinase activity"/>
    <property type="evidence" value="ECO:0007669"/>
    <property type="project" value="UniProtKB-KW"/>
</dbReference>
<dbReference type="Gene3D" id="1.10.510.10">
    <property type="entry name" value="Transferase(Phosphotransferase) domain 1"/>
    <property type="match status" value="1"/>
</dbReference>
<evidence type="ECO:0000313" key="10">
    <source>
        <dbReference type="EMBL" id="CDW79724.1"/>
    </source>
</evidence>
<evidence type="ECO:0000256" key="8">
    <source>
        <dbReference type="SAM" id="MobiDB-lite"/>
    </source>
</evidence>
<keyword evidence="6 7" id="KW-0067">ATP-binding</keyword>
<dbReference type="GO" id="GO:0005737">
    <property type="term" value="C:cytoplasm"/>
    <property type="evidence" value="ECO:0007669"/>
    <property type="project" value="TreeGrafter"/>
</dbReference>
<dbReference type="GO" id="GO:0005524">
    <property type="term" value="F:ATP binding"/>
    <property type="evidence" value="ECO:0007669"/>
    <property type="project" value="UniProtKB-UniRule"/>
</dbReference>
<protein>
    <submittedName>
        <fullName evidence="10">Protein kinase domain containing protein</fullName>
    </submittedName>
</protein>
<dbReference type="InterPro" id="IPR017441">
    <property type="entry name" value="Protein_kinase_ATP_BS"/>
</dbReference>
<organism evidence="10 11">
    <name type="scientific">Stylonychia lemnae</name>
    <name type="common">Ciliate</name>
    <dbReference type="NCBI Taxonomy" id="5949"/>
    <lineage>
        <taxon>Eukaryota</taxon>
        <taxon>Sar</taxon>
        <taxon>Alveolata</taxon>
        <taxon>Ciliophora</taxon>
        <taxon>Intramacronucleata</taxon>
        <taxon>Spirotrichea</taxon>
        <taxon>Stichotrichia</taxon>
        <taxon>Sporadotrichida</taxon>
        <taxon>Oxytrichidae</taxon>
        <taxon>Stylonychinae</taxon>
        <taxon>Stylonychia</taxon>
    </lineage>
</organism>
<keyword evidence="3" id="KW-0808">Transferase</keyword>
<dbReference type="SUPFAM" id="SSF56112">
    <property type="entry name" value="Protein kinase-like (PK-like)"/>
    <property type="match status" value="1"/>
</dbReference>
<dbReference type="Proteomes" id="UP000039865">
    <property type="component" value="Unassembled WGS sequence"/>
</dbReference>
<dbReference type="PANTHER" id="PTHR24346:SF30">
    <property type="entry name" value="MATERNAL EMBRYONIC LEUCINE ZIPPER KINASE"/>
    <property type="match status" value="1"/>
</dbReference>
<feature type="domain" description="Protein kinase" evidence="9">
    <location>
        <begin position="404"/>
        <end position="679"/>
    </location>
</feature>
<feature type="compositionally biased region" description="Polar residues" evidence="8">
    <location>
        <begin position="276"/>
        <end position="287"/>
    </location>
</feature>
<dbReference type="SMART" id="SM00220">
    <property type="entry name" value="S_TKc"/>
    <property type="match status" value="1"/>
</dbReference>
<dbReference type="GO" id="GO:0035556">
    <property type="term" value="P:intracellular signal transduction"/>
    <property type="evidence" value="ECO:0007669"/>
    <property type="project" value="TreeGrafter"/>
</dbReference>
<dbReference type="OrthoDB" id="449424at2759"/>
<name>A0A078ABZ6_STYLE</name>
<keyword evidence="2" id="KW-0723">Serine/threonine-protein kinase</keyword>
<evidence type="ECO:0000256" key="2">
    <source>
        <dbReference type="ARBA" id="ARBA00022527"/>
    </source>
</evidence>
<evidence type="ECO:0000256" key="3">
    <source>
        <dbReference type="ARBA" id="ARBA00022679"/>
    </source>
</evidence>
<dbReference type="FunFam" id="1.10.510.10:FF:000571">
    <property type="entry name" value="Maternal embryonic leucine zipper kinase"/>
    <property type="match status" value="1"/>
</dbReference>
<dbReference type="PROSITE" id="PS00107">
    <property type="entry name" value="PROTEIN_KINASE_ATP"/>
    <property type="match status" value="1"/>
</dbReference>
<dbReference type="FunFam" id="3.30.200.20:FF:000003">
    <property type="entry name" value="Non-specific serine/threonine protein kinase"/>
    <property type="match status" value="1"/>
</dbReference>
<proteinExistence type="predicted"/>
<dbReference type="AlphaFoldDB" id="A0A078ABZ6"/>
<dbReference type="InterPro" id="IPR000719">
    <property type="entry name" value="Prot_kinase_dom"/>
</dbReference>
<reference evidence="10 11" key="1">
    <citation type="submission" date="2014-06" db="EMBL/GenBank/DDBJ databases">
        <authorList>
            <person name="Swart Estienne"/>
        </authorList>
    </citation>
    <scope>NUCLEOTIDE SEQUENCE [LARGE SCALE GENOMIC DNA]</scope>
    <source>
        <strain evidence="10 11">130c</strain>
    </source>
</reference>
<dbReference type="InterPro" id="IPR011009">
    <property type="entry name" value="Kinase-like_dom_sf"/>
</dbReference>
<keyword evidence="5 10" id="KW-0418">Kinase</keyword>
<feature type="region of interest" description="Disordered" evidence="8">
    <location>
        <begin position="64"/>
        <end position="84"/>
    </location>
</feature>
<keyword evidence="11" id="KW-1185">Reference proteome</keyword>
<dbReference type="CDD" id="cd14003">
    <property type="entry name" value="STKc_AMPK-like"/>
    <property type="match status" value="1"/>
</dbReference>
<comment type="subunit">
    <text evidence="1">Monomer.</text>
</comment>
<dbReference type="InParanoid" id="A0A078ABZ6"/>
<accession>A0A078ABZ6</accession>
<sequence>MKTPSLGNQHPIITSRRNYMIFNVQDSSNLLNKTSALSNISPPFQYISPNLNPSSKGKKIIRDFSANSGTNGNSEKLNHPRNSGRKILPTNFSYVDMNAALHEDQLQRYQNNHLRSPTPQALRPLSSSGQHRIIDAQFDEINVTTNNILRPQTSKVTSGALGVNNKKYQTTRLLVNSGTHYINENSHKPPKPQNSAKGLAMTKLQNIKRIVSAAMKDPTDNKPINRQLNETRIGNKENINVNQKDPLMKQADKVFQDFVKQNFQLGEKVVKKQKTNHQNNQSNPKTTLQDERTVVAPSAPITNSNANKPPLTAFNLLQDKNDKVVSRGQKLEKAIRQNKTYENQFQVIQAPIYRTQSQANIIPTQKQADLTADNISKPISGRNADEGGVLLQKFLQKRPSIHDYELGQKLGEGAYAIVRQCRHKVTNNKIAMKIYDKLRLNDPVKKRSVSREINLLQRLDHPNIVKFYESIDTNKTINLVMEHVKGKSLYSYLKERKYRRIEEKEAKQIFKQIVEGVNYLHKQNIAHRDLKPDNILIDDKVSGSFFSHDYQVKIIDFGFSISMQVDKKLKTFCGTPSFMSPEIVSKRDYCGKQSDIWALGVILYSMVFGRTPFRAENERELYRKIAKGSFYFPDEVYAKQEEFKEIKVSAQLKGLFKRIFVVNGDKRPSCDEILKDEWFKQ</sequence>
<evidence type="ECO:0000256" key="4">
    <source>
        <dbReference type="ARBA" id="ARBA00022741"/>
    </source>
</evidence>
<evidence type="ECO:0000313" key="11">
    <source>
        <dbReference type="Proteomes" id="UP000039865"/>
    </source>
</evidence>
<dbReference type="PROSITE" id="PS00108">
    <property type="entry name" value="PROTEIN_KINASE_ST"/>
    <property type="match status" value="1"/>
</dbReference>
<keyword evidence="4 7" id="KW-0547">Nucleotide-binding</keyword>
<feature type="binding site" evidence="7">
    <location>
        <position position="433"/>
    </location>
    <ligand>
        <name>ATP</name>
        <dbReference type="ChEBI" id="CHEBI:30616"/>
    </ligand>
</feature>
<evidence type="ECO:0000256" key="1">
    <source>
        <dbReference type="ARBA" id="ARBA00011245"/>
    </source>
</evidence>
<gene>
    <name evidence="10" type="primary">Contig15655.g16677</name>
    <name evidence="10" type="ORF">STYLEM_8715</name>
</gene>
<feature type="region of interest" description="Disordered" evidence="8">
    <location>
        <begin position="272"/>
        <end position="291"/>
    </location>
</feature>
<dbReference type="Pfam" id="PF00069">
    <property type="entry name" value="Pkinase"/>
    <property type="match status" value="1"/>
</dbReference>
<dbReference type="EMBL" id="CCKQ01008284">
    <property type="protein sequence ID" value="CDW79724.1"/>
    <property type="molecule type" value="Genomic_DNA"/>
</dbReference>
<evidence type="ECO:0000256" key="6">
    <source>
        <dbReference type="ARBA" id="ARBA00022840"/>
    </source>
</evidence>
<dbReference type="InterPro" id="IPR008271">
    <property type="entry name" value="Ser/Thr_kinase_AS"/>
</dbReference>
<evidence type="ECO:0000256" key="5">
    <source>
        <dbReference type="ARBA" id="ARBA00022777"/>
    </source>
</evidence>
<dbReference type="PANTHER" id="PTHR24346">
    <property type="entry name" value="MAP/MICROTUBULE AFFINITY-REGULATING KINASE"/>
    <property type="match status" value="1"/>
</dbReference>
<evidence type="ECO:0000259" key="9">
    <source>
        <dbReference type="PROSITE" id="PS50011"/>
    </source>
</evidence>
<dbReference type="PROSITE" id="PS50011">
    <property type="entry name" value="PROTEIN_KINASE_DOM"/>
    <property type="match status" value="1"/>
</dbReference>
<evidence type="ECO:0000256" key="7">
    <source>
        <dbReference type="PROSITE-ProRule" id="PRU10141"/>
    </source>
</evidence>